<evidence type="ECO:0000256" key="1">
    <source>
        <dbReference type="SAM" id="Phobius"/>
    </source>
</evidence>
<dbReference type="Proteomes" id="UP000269872">
    <property type="component" value="Unassembled WGS sequence"/>
</dbReference>
<dbReference type="NCBIfam" id="TIGR03750">
    <property type="entry name" value="conj_TIGR03750"/>
    <property type="match status" value="1"/>
</dbReference>
<feature type="transmembrane region" description="Helical" evidence="1">
    <location>
        <begin position="38"/>
        <end position="60"/>
    </location>
</feature>
<protein>
    <submittedName>
        <fullName evidence="2">Family conjugative transfer region protein</fullName>
    </submittedName>
</protein>
<reference evidence="2 3" key="1">
    <citation type="submission" date="2018-08" db="EMBL/GenBank/DDBJ databases">
        <title>Recombination of ecologically and evolutionarily significant loci maintains genetic cohesion in the Pseudomonas syringae species complex.</title>
        <authorList>
            <person name="Dillon M."/>
            <person name="Thakur S."/>
            <person name="Almeida R.N.D."/>
            <person name="Weir B.S."/>
            <person name="Guttman D.S."/>
        </authorList>
    </citation>
    <scope>NUCLEOTIDE SEQUENCE [LARGE SCALE GENOMIC DNA]</scope>
    <source>
        <strain evidence="2 3">ICMP 7496</strain>
    </source>
</reference>
<name>A0A3M6FGT3_9PSED</name>
<gene>
    <name evidence="2" type="ORF">ALP05_04377</name>
</gene>
<keyword evidence="1" id="KW-1133">Transmembrane helix</keyword>
<organism evidence="2 3">
    <name type="scientific">Pseudomonas caricapapayae</name>
    <dbReference type="NCBI Taxonomy" id="46678"/>
    <lineage>
        <taxon>Bacteria</taxon>
        <taxon>Pseudomonadati</taxon>
        <taxon>Pseudomonadota</taxon>
        <taxon>Gammaproteobacteria</taxon>
        <taxon>Pseudomonadales</taxon>
        <taxon>Pseudomonadaceae</taxon>
        <taxon>Pseudomonas</taxon>
    </lineage>
</organism>
<dbReference type="Pfam" id="PF11990">
    <property type="entry name" value="DUF3487"/>
    <property type="match status" value="1"/>
</dbReference>
<keyword evidence="1" id="KW-0812">Transmembrane</keyword>
<dbReference type="RefSeq" id="WP_122339475.1">
    <property type="nucleotide sequence ID" value="NZ_RBUY01000018.1"/>
</dbReference>
<sequence>MEESYEPLKILADGTVDFLPNRLNRQPVVVMGLTADELFFVGATSVAIGLVLGVILAIVFSKIAMVPTAGLFFGALGIVTGGRLMRRLKRGRPDEWFYRNLQWRLTHRFPAVAGWFGGRSLIKRSGIWFHRRGAK</sequence>
<comment type="caution">
    <text evidence="2">The sequence shown here is derived from an EMBL/GenBank/DDBJ whole genome shotgun (WGS) entry which is preliminary data.</text>
</comment>
<evidence type="ECO:0000313" key="3">
    <source>
        <dbReference type="Proteomes" id="UP000269872"/>
    </source>
</evidence>
<feature type="transmembrane region" description="Helical" evidence="1">
    <location>
        <begin position="66"/>
        <end position="85"/>
    </location>
</feature>
<dbReference type="InterPro" id="IPR021877">
    <property type="entry name" value="DUF3487"/>
</dbReference>
<dbReference type="AlphaFoldDB" id="A0A3M6FGT3"/>
<proteinExistence type="predicted"/>
<keyword evidence="1" id="KW-0472">Membrane</keyword>
<accession>A0A3M6FGT3</accession>
<evidence type="ECO:0000313" key="2">
    <source>
        <dbReference type="EMBL" id="RMV79104.1"/>
    </source>
</evidence>
<dbReference type="EMBL" id="RBUY01000018">
    <property type="protein sequence ID" value="RMV79104.1"/>
    <property type="molecule type" value="Genomic_DNA"/>
</dbReference>